<protein>
    <recommendedName>
        <fullName evidence="2 5">Elongation factor Ts</fullName>
        <shortName evidence="5">EF-Ts</shortName>
    </recommendedName>
</protein>
<name>A0A1W2H340_9BACT</name>
<dbReference type="InterPro" id="IPR009060">
    <property type="entry name" value="UBA-like_sf"/>
</dbReference>
<dbReference type="InterPro" id="IPR014039">
    <property type="entry name" value="Transl_elong_EFTs/EF1B_dimer"/>
</dbReference>
<dbReference type="CDD" id="cd14275">
    <property type="entry name" value="UBA_EF-Ts"/>
    <property type="match status" value="1"/>
</dbReference>
<dbReference type="SUPFAM" id="SSF46934">
    <property type="entry name" value="UBA-like"/>
    <property type="match status" value="1"/>
</dbReference>
<dbReference type="Gene3D" id="1.10.286.20">
    <property type="match status" value="1"/>
</dbReference>
<dbReference type="Pfam" id="PF00889">
    <property type="entry name" value="EF_TS"/>
    <property type="match status" value="1"/>
</dbReference>
<evidence type="ECO:0000259" key="8">
    <source>
        <dbReference type="Pfam" id="PF00889"/>
    </source>
</evidence>
<comment type="subcellular location">
    <subcellularLocation>
        <location evidence="5 7">Cytoplasm</location>
    </subcellularLocation>
</comment>
<dbReference type="PROSITE" id="PS01127">
    <property type="entry name" value="EF_TS_2"/>
    <property type="match status" value="1"/>
</dbReference>
<dbReference type="InterPro" id="IPR018101">
    <property type="entry name" value="Transl_elong_Ts_CS"/>
</dbReference>
<dbReference type="PANTHER" id="PTHR11741:SF0">
    <property type="entry name" value="ELONGATION FACTOR TS, MITOCHONDRIAL"/>
    <property type="match status" value="1"/>
</dbReference>
<evidence type="ECO:0000256" key="1">
    <source>
        <dbReference type="ARBA" id="ARBA00005532"/>
    </source>
</evidence>
<evidence type="ECO:0000313" key="9">
    <source>
        <dbReference type="EMBL" id="SMD43350.1"/>
    </source>
</evidence>
<dbReference type="PANTHER" id="PTHR11741">
    <property type="entry name" value="ELONGATION FACTOR TS"/>
    <property type="match status" value="1"/>
</dbReference>
<comment type="function">
    <text evidence="5 6">Associates with the EF-Tu.GDP complex and induces the exchange of GDP to GTP. It remains bound to the aminoacyl-tRNA.EF-Tu.GTP complex up to the GTP hydrolysis stage on the ribosome.</text>
</comment>
<dbReference type="SUPFAM" id="SSF54713">
    <property type="entry name" value="Elongation factor Ts (EF-Ts), dimerisation domain"/>
    <property type="match status" value="1"/>
</dbReference>
<organism evidence="9 10">
    <name type="scientific">Aquiflexum balticum DSM 16537</name>
    <dbReference type="NCBI Taxonomy" id="758820"/>
    <lineage>
        <taxon>Bacteria</taxon>
        <taxon>Pseudomonadati</taxon>
        <taxon>Bacteroidota</taxon>
        <taxon>Cytophagia</taxon>
        <taxon>Cytophagales</taxon>
        <taxon>Cyclobacteriaceae</taxon>
        <taxon>Aquiflexum</taxon>
    </lineage>
</organism>
<keyword evidence="4 5" id="KW-0648">Protein biosynthesis</keyword>
<comment type="similarity">
    <text evidence="1 5 6">Belongs to the EF-Ts family.</text>
</comment>
<proteinExistence type="inferred from homology"/>
<dbReference type="EMBL" id="LT838813">
    <property type="protein sequence ID" value="SMD43350.1"/>
    <property type="molecule type" value="Genomic_DNA"/>
</dbReference>
<keyword evidence="10" id="KW-1185">Reference proteome</keyword>
<dbReference type="GO" id="GO:0005737">
    <property type="term" value="C:cytoplasm"/>
    <property type="evidence" value="ECO:0007669"/>
    <property type="project" value="UniProtKB-SubCell"/>
</dbReference>
<dbReference type="STRING" id="758820.SAMN00777080_1940"/>
<keyword evidence="5" id="KW-0963">Cytoplasm</keyword>
<dbReference type="HAMAP" id="MF_00050">
    <property type="entry name" value="EF_Ts"/>
    <property type="match status" value="1"/>
</dbReference>
<dbReference type="Gene3D" id="3.30.479.20">
    <property type="entry name" value="Elongation factor Ts, dimerisation domain"/>
    <property type="match status" value="2"/>
</dbReference>
<dbReference type="PROSITE" id="PS01126">
    <property type="entry name" value="EF_TS_1"/>
    <property type="match status" value="1"/>
</dbReference>
<dbReference type="InterPro" id="IPR036402">
    <property type="entry name" value="EF-Ts_dimer_sf"/>
</dbReference>
<dbReference type="FunFam" id="1.10.8.10:FF:000001">
    <property type="entry name" value="Elongation factor Ts"/>
    <property type="match status" value="1"/>
</dbReference>
<dbReference type="InterPro" id="IPR001816">
    <property type="entry name" value="Transl_elong_EFTs/EF1B"/>
</dbReference>
<dbReference type="GO" id="GO:0003746">
    <property type="term" value="F:translation elongation factor activity"/>
    <property type="evidence" value="ECO:0007669"/>
    <property type="project" value="UniProtKB-UniRule"/>
</dbReference>
<evidence type="ECO:0000256" key="6">
    <source>
        <dbReference type="RuleBase" id="RU000642"/>
    </source>
</evidence>
<evidence type="ECO:0000313" key="10">
    <source>
        <dbReference type="Proteomes" id="UP000192333"/>
    </source>
</evidence>
<feature type="region of interest" description="Involved in Mg(2+) ion dislocation from EF-Tu" evidence="5">
    <location>
        <begin position="169"/>
        <end position="172"/>
    </location>
</feature>
<dbReference type="AlphaFoldDB" id="A0A1W2H340"/>
<evidence type="ECO:0000256" key="2">
    <source>
        <dbReference type="ARBA" id="ARBA00016956"/>
    </source>
</evidence>
<dbReference type="Proteomes" id="UP000192333">
    <property type="component" value="Chromosome I"/>
</dbReference>
<evidence type="ECO:0000256" key="4">
    <source>
        <dbReference type="ARBA" id="ARBA00022917"/>
    </source>
</evidence>
<keyword evidence="3 5" id="KW-0251">Elongation factor</keyword>
<sequence length="364" mass="40288">MAYVQFFVFARRPLRFLSKEHGEKNDYIKPRRSLSPTRFSNLLTFEVLLEENGNKIIIPNLEGLLNKLKTKRLYKILKKSLILQTNKTMAITAQEVNKLRQMTGAGMMDCKKALTEAEGDFEKAIDILRKKGQKVSASRADRETKEGTIVTHVSADGSTGTLLSLTCETDFVAKNDEFVAFANTLLDLATSNKAASKEEILALPFDSITIQEKIIEMTGKIGEKLDISHYEIVKGEKVVPYIHSNGKLGVLVALINVNGADVEEAGKDVAMQIAAMNPVAVDKDGVDATIIEREIEIGKDQARQEGKPEEMLEKIALGKLNKFYKENTLLSQAFVKDNSKSIAQYLDSVSKGLTVSAFKRIAIG</sequence>
<reference evidence="10" key="1">
    <citation type="submission" date="2017-04" db="EMBL/GenBank/DDBJ databases">
        <authorList>
            <person name="Varghese N."/>
            <person name="Submissions S."/>
        </authorList>
    </citation>
    <scope>NUCLEOTIDE SEQUENCE [LARGE SCALE GENOMIC DNA]</scope>
    <source>
        <strain evidence="10">DSM 16537</strain>
    </source>
</reference>
<evidence type="ECO:0000256" key="7">
    <source>
        <dbReference type="RuleBase" id="RU000643"/>
    </source>
</evidence>
<feature type="domain" description="Translation elongation factor EFTs/EF1B dimerisation" evidence="8">
    <location>
        <begin position="161"/>
        <end position="364"/>
    </location>
</feature>
<gene>
    <name evidence="5" type="primary">tsf</name>
    <name evidence="9" type="ORF">SAMN00777080_1940</name>
</gene>
<accession>A0A1W2H340</accession>
<dbReference type="NCBIfam" id="TIGR00116">
    <property type="entry name" value="tsf"/>
    <property type="match status" value="1"/>
</dbReference>
<evidence type="ECO:0000256" key="3">
    <source>
        <dbReference type="ARBA" id="ARBA00022768"/>
    </source>
</evidence>
<dbReference type="Gene3D" id="1.10.8.10">
    <property type="entry name" value="DNA helicase RuvA subunit, C-terminal domain"/>
    <property type="match status" value="1"/>
</dbReference>
<evidence type="ECO:0000256" key="5">
    <source>
        <dbReference type="HAMAP-Rule" id="MF_00050"/>
    </source>
</evidence>